<protein>
    <submittedName>
        <fullName evidence="2">Uncharacterized protein</fullName>
    </submittedName>
</protein>
<proteinExistence type="predicted"/>
<dbReference type="Proteomes" id="UP000658514">
    <property type="component" value="Unassembled WGS sequence"/>
</dbReference>
<keyword evidence="3" id="KW-1185">Reference proteome</keyword>
<dbReference type="EMBL" id="JACJQH010000035">
    <property type="protein sequence ID" value="MBD2197997.1"/>
    <property type="molecule type" value="Genomic_DNA"/>
</dbReference>
<feature type="region of interest" description="Disordered" evidence="1">
    <location>
        <begin position="1"/>
        <end position="23"/>
    </location>
</feature>
<gene>
    <name evidence="2" type="ORF">H6G24_21200</name>
</gene>
<reference evidence="2 3" key="1">
    <citation type="journal article" date="2020" name="ISME J.">
        <title>Comparative genomics reveals insights into cyanobacterial evolution and habitat adaptation.</title>
        <authorList>
            <person name="Chen M.Y."/>
            <person name="Teng W.K."/>
            <person name="Zhao L."/>
            <person name="Hu C.X."/>
            <person name="Zhou Y.K."/>
            <person name="Han B.P."/>
            <person name="Song L.R."/>
            <person name="Shu W.S."/>
        </authorList>
    </citation>
    <scope>NUCLEOTIDE SEQUENCE [LARGE SCALE GENOMIC DNA]</scope>
    <source>
        <strain evidence="2 3">FACHB-288</strain>
    </source>
</reference>
<evidence type="ECO:0000256" key="1">
    <source>
        <dbReference type="SAM" id="MobiDB-lite"/>
    </source>
</evidence>
<evidence type="ECO:0000313" key="2">
    <source>
        <dbReference type="EMBL" id="MBD2197997.1"/>
    </source>
</evidence>
<sequence>MVNSQRSTVNSQQSTVNSQQSTVNGQQLSIVLVALIINRGAHRYASKNLKFFLRLMVCRCIRCDRYLTTSSYGLIQTRAI</sequence>
<name>A0ABR8ADB1_9CYAN</name>
<organism evidence="2 3">
    <name type="scientific">Calothrix parietina FACHB-288</name>
    <dbReference type="NCBI Taxonomy" id="2692896"/>
    <lineage>
        <taxon>Bacteria</taxon>
        <taxon>Bacillati</taxon>
        <taxon>Cyanobacteriota</taxon>
        <taxon>Cyanophyceae</taxon>
        <taxon>Nostocales</taxon>
        <taxon>Calotrichaceae</taxon>
        <taxon>Calothrix</taxon>
    </lineage>
</organism>
<accession>A0ABR8ADB1</accession>
<comment type="caution">
    <text evidence="2">The sequence shown here is derived from an EMBL/GenBank/DDBJ whole genome shotgun (WGS) entry which is preliminary data.</text>
</comment>
<feature type="compositionally biased region" description="Low complexity" evidence="1">
    <location>
        <begin position="7"/>
        <end position="23"/>
    </location>
</feature>
<evidence type="ECO:0000313" key="3">
    <source>
        <dbReference type="Proteomes" id="UP000658514"/>
    </source>
</evidence>
<dbReference type="RefSeq" id="WP_190545325.1">
    <property type="nucleotide sequence ID" value="NZ_CAWPNO010000068.1"/>
</dbReference>